<gene>
    <name evidence="2" type="ORF">L596_026090</name>
</gene>
<dbReference type="Proteomes" id="UP000298663">
    <property type="component" value="Unassembled WGS sequence"/>
</dbReference>
<dbReference type="Gene3D" id="2.30.180.10">
    <property type="entry name" value="FAS1 domain"/>
    <property type="match status" value="1"/>
</dbReference>
<dbReference type="STRING" id="34508.A0A4U5M1B1"/>
<dbReference type="OrthoDB" id="5810603at2759"/>
<dbReference type="EMBL" id="AZBU02000010">
    <property type="protein sequence ID" value="TKR62083.1"/>
    <property type="molecule type" value="Genomic_DNA"/>
</dbReference>
<reference evidence="2 3" key="1">
    <citation type="journal article" date="2015" name="Genome Biol.">
        <title>Comparative genomics of Steinernema reveals deeply conserved gene regulatory networks.</title>
        <authorList>
            <person name="Dillman A.R."/>
            <person name="Macchietto M."/>
            <person name="Porter C.F."/>
            <person name="Rogers A."/>
            <person name="Williams B."/>
            <person name="Antoshechkin I."/>
            <person name="Lee M.M."/>
            <person name="Goodwin Z."/>
            <person name="Lu X."/>
            <person name="Lewis E.E."/>
            <person name="Goodrich-Blair H."/>
            <person name="Stock S.P."/>
            <person name="Adams B.J."/>
            <person name="Sternberg P.W."/>
            <person name="Mortazavi A."/>
        </authorList>
    </citation>
    <scope>NUCLEOTIDE SEQUENCE [LARGE SCALE GENOMIC DNA]</scope>
    <source>
        <strain evidence="2 3">ALL</strain>
    </source>
</reference>
<protein>
    <recommendedName>
        <fullName evidence="1">FAS1 domain-containing protein</fullName>
    </recommendedName>
</protein>
<dbReference type="SUPFAM" id="SSF82153">
    <property type="entry name" value="FAS1 domain"/>
    <property type="match status" value="1"/>
</dbReference>
<evidence type="ECO:0000313" key="3">
    <source>
        <dbReference type="Proteomes" id="UP000298663"/>
    </source>
</evidence>
<dbReference type="AlphaFoldDB" id="A0A4U5M1B1"/>
<dbReference type="InterPro" id="IPR000782">
    <property type="entry name" value="FAS1_domain"/>
</dbReference>
<proteinExistence type="predicted"/>
<sequence length="107" mass="12679">MDNPRCTTLMRYINAMGLMLRTYLQPRGAMITFFAPMNEAFERIPEHVERRLLRDPTFREEFLRLHIDRLLYFVKGEWPLNNITYYVIGAGTKATIYQDDVAGRSRC</sequence>
<dbReference type="Pfam" id="PF02469">
    <property type="entry name" value="Fasciclin"/>
    <property type="match status" value="1"/>
</dbReference>
<reference evidence="2 3" key="2">
    <citation type="journal article" date="2019" name="G3 (Bethesda)">
        <title>Hybrid Assembly of the Genome of the Entomopathogenic Nematode Steinernema carpocapsae Identifies the X-Chromosome.</title>
        <authorList>
            <person name="Serra L."/>
            <person name="Macchietto M."/>
            <person name="Macias-Munoz A."/>
            <person name="McGill C.J."/>
            <person name="Rodriguez I.M."/>
            <person name="Rodriguez B."/>
            <person name="Murad R."/>
            <person name="Mortazavi A."/>
        </authorList>
    </citation>
    <scope>NUCLEOTIDE SEQUENCE [LARGE SCALE GENOMIC DNA]</scope>
    <source>
        <strain evidence="2 3">ALL</strain>
    </source>
</reference>
<evidence type="ECO:0000313" key="2">
    <source>
        <dbReference type="EMBL" id="TKR62083.1"/>
    </source>
</evidence>
<accession>A0A4U5M1B1</accession>
<feature type="domain" description="FAS1" evidence="1">
    <location>
        <begin position="1"/>
        <end position="107"/>
    </location>
</feature>
<evidence type="ECO:0000259" key="1">
    <source>
        <dbReference type="PROSITE" id="PS50213"/>
    </source>
</evidence>
<dbReference type="PROSITE" id="PS50213">
    <property type="entry name" value="FAS1"/>
    <property type="match status" value="1"/>
</dbReference>
<comment type="caution">
    <text evidence="2">The sequence shown here is derived from an EMBL/GenBank/DDBJ whole genome shotgun (WGS) entry which is preliminary data.</text>
</comment>
<name>A0A4U5M1B1_STECR</name>
<keyword evidence="3" id="KW-1185">Reference proteome</keyword>
<dbReference type="InterPro" id="IPR036378">
    <property type="entry name" value="FAS1_dom_sf"/>
</dbReference>
<organism evidence="2 3">
    <name type="scientific">Steinernema carpocapsae</name>
    <name type="common">Entomopathogenic nematode</name>
    <dbReference type="NCBI Taxonomy" id="34508"/>
    <lineage>
        <taxon>Eukaryota</taxon>
        <taxon>Metazoa</taxon>
        <taxon>Ecdysozoa</taxon>
        <taxon>Nematoda</taxon>
        <taxon>Chromadorea</taxon>
        <taxon>Rhabditida</taxon>
        <taxon>Tylenchina</taxon>
        <taxon>Panagrolaimomorpha</taxon>
        <taxon>Strongyloidoidea</taxon>
        <taxon>Steinernematidae</taxon>
        <taxon>Steinernema</taxon>
    </lineage>
</organism>